<dbReference type="Gene3D" id="1.10.3720.10">
    <property type="entry name" value="MetI-like"/>
    <property type="match status" value="1"/>
</dbReference>
<reference evidence="9 10" key="1">
    <citation type="submission" date="2020-08" db="EMBL/GenBank/DDBJ databases">
        <title>Genomic Encyclopedia of Type Strains, Phase IV (KMG-V): Genome sequencing to study the core and pangenomes of soil and plant-associated prokaryotes.</title>
        <authorList>
            <person name="Whitman W."/>
        </authorList>
    </citation>
    <scope>NUCLEOTIDE SEQUENCE [LARGE SCALE GENOMIC DNA]</scope>
    <source>
        <strain evidence="9 10">M8UP14</strain>
    </source>
</reference>
<evidence type="ECO:0000313" key="10">
    <source>
        <dbReference type="Proteomes" id="UP000540989"/>
    </source>
</evidence>
<keyword evidence="4 7" id="KW-0812">Transmembrane</keyword>
<feature type="transmembrane region" description="Helical" evidence="7">
    <location>
        <begin position="168"/>
        <end position="201"/>
    </location>
</feature>
<evidence type="ECO:0000256" key="1">
    <source>
        <dbReference type="ARBA" id="ARBA00004651"/>
    </source>
</evidence>
<evidence type="ECO:0000313" key="9">
    <source>
        <dbReference type="EMBL" id="MBB5056972.1"/>
    </source>
</evidence>
<feature type="transmembrane region" description="Helical" evidence="7">
    <location>
        <begin position="126"/>
        <end position="148"/>
    </location>
</feature>
<sequence>MGLAVRLVMRLFEQAWGLIAIFAFWQIWVMANHYNSIVIVSPLAVLRDMALNPMIYLLPSLWTLAFSLGGLAAGMSIGLLLAITAWRWRLFAGTIGPTALLISSTPVVCLIPLLARIFGYESRTEFVTVAVMSFFPCFVFATAGLRALPPMSRELFHVLAASRSRQLLSLALPAAIPSLSIALRVGAATSVLVTMVAEYLMQTGGLGNMFALTSQAFQTERAWGASLAAMMLSAILYTIGGAVELKVRERFR</sequence>
<feature type="transmembrane region" description="Helical" evidence="7">
    <location>
        <begin position="15"/>
        <end position="34"/>
    </location>
</feature>
<comment type="subcellular location">
    <subcellularLocation>
        <location evidence="1 7">Cell membrane</location>
        <topology evidence="1 7">Multi-pass membrane protein</topology>
    </subcellularLocation>
</comment>
<comment type="similarity">
    <text evidence="7">Belongs to the binding-protein-dependent transport system permease family.</text>
</comment>
<keyword evidence="10" id="KW-1185">Reference proteome</keyword>
<comment type="caution">
    <text evidence="9">The sequence shown here is derived from an EMBL/GenBank/DDBJ whole genome shotgun (WGS) entry which is preliminary data.</text>
</comment>
<proteinExistence type="inferred from homology"/>
<feature type="transmembrane region" description="Helical" evidence="7">
    <location>
        <begin position="54"/>
        <end position="83"/>
    </location>
</feature>
<feature type="transmembrane region" description="Helical" evidence="7">
    <location>
        <begin position="221"/>
        <end position="243"/>
    </location>
</feature>
<dbReference type="PROSITE" id="PS50928">
    <property type="entry name" value="ABC_TM1"/>
    <property type="match status" value="1"/>
</dbReference>
<accession>A0A7W8E2X1</accession>
<evidence type="ECO:0000256" key="6">
    <source>
        <dbReference type="ARBA" id="ARBA00023136"/>
    </source>
</evidence>
<dbReference type="InterPro" id="IPR035906">
    <property type="entry name" value="MetI-like_sf"/>
</dbReference>
<dbReference type="PANTHER" id="PTHR30151">
    <property type="entry name" value="ALKANE SULFONATE ABC TRANSPORTER-RELATED, MEMBRANE SUBUNIT"/>
    <property type="match status" value="1"/>
</dbReference>
<keyword evidence="2 7" id="KW-0813">Transport</keyword>
<dbReference type="PANTHER" id="PTHR30151:SF0">
    <property type="entry name" value="ABC TRANSPORTER PERMEASE PROTEIN MJ0413-RELATED"/>
    <property type="match status" value="1"/>
</dbReference>
<dbReference type="RefSeq" id="WP_184215374.1">
    <property type="nucleotide sequence ID" value="NZ_JACHIP010000002.1"/>
</dbReference>
<dbReference type="Pfam" id="PF00528">
    <property type="entry name" value="BPD_transp_1"/>
    <property type="match status" value="1"/>
</dbReference>
<gene>
    <name evidence="9" type="ORF">HDF16_001657</name>
</gene>
<evidence type="ECO:0000256" key="2">
    <source>
        <dbReference type="ARBA" id="ARBA00022448"/>
    </source>
</evidence>
<evidence type="ECO:0000256" key="3">
    <source>
        <dbReference type="ARBA" id="ARBA00022475"/>
    </source>
</evidence>
<dbReference type="EMBL" id="JACHIP010000002">
    <property type="protein sequence ID" value="MBB5056972.1"/>
    <property type="molecule type" value="Genomic_DNA"/>
</dbReference>
<protein>
    <submittedName>
        <fullName evidence="9">ABC-type nitrate/sulfonate/bicarbonate transport system permease component</fullName>
    </submittedName>
</protein>
<evidence type="ECO:0000259" key="8">
    <source>
        <dbReference type="PROSITE" id="PS50928"/>
    </source>
</evidence>
<evidence type="ECO:0000256" key="4">
    <source>
        <dbReference type="ARBA" id="ARBA00022692"/>
    </source>
</evidence>
<evidence type="ECO:0000256" key="7">
    <source>
        <dbReference type="RuleBase" id="RU363032"/>
    </source>
</evidence>
<keyword evidence="6 7" id="KW-0472">Membrane</keyword>
<dbReference type="AlphaFoldDB" id="A0A7W8E2X1"/>
<evidence type="ECO:0000256" key="5">
    <source>
        <dbReference type="ARBA" id="ARBA00022989"/>
    </source>
</evidence>
<dbReference type="GO" id="GO:0005886">
    <property type="term" value="C:plasma membrane"/>
    <property type="evidence" value="ECO:0007669"/>
    <property type="project" value="UniProtKB-SubCell"/>
</dbReference>
<dbReference type="GO" id="GO:0055085">
    <property type="term" value="P:transmembrane transport"/>
    <property type="evidence" value="ECO:0007669"/>
    <property type="project" value="InterPro"/>
</dbReference>
<name>A0A7W8E2X1_9BACT</name>
<organism evidence="9 10">
    <name type="scientific">Granulicella aggregans</name>
    <dbReference type="NCBI Taxonomy" id="474949"/>
    <lineage>
        <taxon>Bacteria</taxon>
        <taxon>Pseudomonadati</taxon>
        <taxon>Acidobacteriota</taxon>
        <taxon>Terriglobia</taxon>
        <taxon>Terriglobales</taxon>
        <taxon>Acidobacteriaceae</taxon>
        <taxon>Granulicella</taxon>
    </lineage>
</organism>
<keyword evidence="3" id="KW-1003">Cell membrane</keyword>
<dbReference type="Proteomes" id="UP000540989">
    <property type="component" value="Unassembled WGS sequence"/>
</dbReference>
<dbReference type="InterPro" id="IPR000515">
    <property type="entry name" value="MetI-like"/>
</dbReference>
<feature type="transmembrane region" description="Helical" evidence="7">
    <location>
        <begin position="90"/>
        <end position="114"/>
    </location>
</feature>
<feature type="domain" description="ABC transmembrane type-1" evidence="8">
    <location>
        <begin position="60"/>
        <end position="244"/>
    </location>
</feature>
<keyword evidence="5 7" id="KW-1133">Transmembrane helix</keyword>
<dbReference type="SUPFAM" id="SSF161098">
    <property type="entry name" value="MetI-like"/>
    <property type="match status" value="1"/>
</dbReference>